<dbReference type="Proteomes" id="UP000177195">
    <property type="component" value="Unassembled WGS sequence"/>
</dbReference>
<dbReference type="EMBL" id="MFVN01000003">
    <property type="protein sequence ID" value="OGI97686.1"/>
    <property type="molecule type" value="Genomic_DNA"/>
</dbReference>
<reference evidence="2 3" key="1">
    <citation type="journal article" date="2016" name="Nat. Commun.">
        <title>Thousands of microbial genomes shed light on interconnected biogeochemical processes in an aquifer system.</title>
        <authorList>
            <person name="Anantharaman K."/>
            <person name="Brown C.T."/>
            <person name="Hug L.A."/>
            <person name="Sharon I."/>
            <person name="Castelle C.J."/>
            <person name="Probst A.J."/>
            <person name="Thomas B.C."/>
            <person name="Singh A."/>
            <person name="Wilkins M.J."/>
            <person name="Karaoz U."/>
            <person name="Brodie E.L."/>
            <person name="Williams K.H."/>
            <person name="Hubbard S.S."/>
            <person name="Banfield J.F."/>
        </authorList>
    </citation>
    <scope>NUCLEOTIDE SEQUENCE [LARGE SCALE GENOMIC DNA]</scope>
</reference>
<feature type="transmembrane region" description="Helical" evidence="1">
    <location>
        <begin position="50"/>
        <end position="72"/>
    </location>
</feature>
<evidence type="ECO:0008006" key="4">
    <source>
        <dbReference type="Google" id="ProtNLM"/>
    </source>
</evidence>
<evidence type="ECO:0000313" key="3">
    <source>
        <dbReference type="Proteomes" id="UP000177195"/>
    </source>
</evidence>
<sequence length="201" mass="22443">MDFVNFLISFQFPDLLIWLLIIVGMTIEGDITLIFSITAIHAGHIDLTSALIPILGGVTLRSFIAYKLGIYFKNRKKTNSENGTQLENAVMVHKRLGEIAKKNPFLSVFLSKFAYGIIGISLFIPAYLSYKGIKPLKYVLVDATASLIWLVIISGLVYLIGFTFTDVIKRIAGIVIIVVAVILIIRSLQEVRAIRHSIFEK</sequence>
<feature type="transmembrane region" description="Helical" evidence="1">
    <location>
        <begin position="167"/>
        <end position="185"/>
    </location>
</feature>
<keyword evidence="1" id="KW-0472">Membrane</keyword>
<dbReference type="AlphaFoldDB" id="A0A1F6XU86"/>
<evidence type="ECO:0000256" key="1">
    <source>
        <dbReference type="SAM" id="Phobius"/>
    </source>
</evidence>
<feature type="transmembrane region" description="Helical" evidence="1">
    <location>
        <begin position="105"/>
        <end position="128"/>
    </location>
</feature>
<keyword evidence="1" id="KW-0812">Transmembrane</keyword>
<organism evidence="2 3">
    <name type="scientific">Candidatus Nomurabacteria bacterium RIFCSPLOWO2_02_FULL_42_17</name>
    <dbReference type="NCBI Taxonomy" id="1801789"/>
    <lineage>
        <taxon>Bacteria</taxon>
        <taxon>Candidatus Nomuraibacteriota</taxon>
    </lineage>
</organism>
<gene>
    <name evidence="2" type="ORF">A3I25_00285</name>
</gene>
<name>A0A1F6XU86_9BACT</name>
<feature type="transmembrane region" description="Helical" evidence="1">
    <location>
        <begin position="140"/>
        <end position="161"/>
    </location>
</feature>
<evidence type="ECO:0000313" key="2">
    <source>
        <dbReference type="EMBL" id="OGI97686.1"/>
    </source>
</evidence>
<feature type="transmembrane region" description="Helical" evidence="1">
    <location>
        <begin position="15"/>
        <end position="38"/>
    </location>
</feature>
<protein>
    <recommendedName>
        <fullName evidence="4">DedA family protein</fullName>
    </recommendedName>
</protein>
<keyword evidence="1" id="KW-1133">Transmembrane helix</keyword>
<proteinExistence type="predicted"/>
<accession>A0A1F6XU86</accession>
<comment type="caution">
    <text evidence="2">The sequence shown here is derived from an EMBL/GenBank/DDBJ whole genome shotgun (WGS) entry which is preliminary data.</text>
</comment>